<evidence type="ECO:0000313" key="8">
    <source>
        <dbReference type="Proteomes" id="UP001589828"/>
    </source>
</evidence>
<dbReference type="Gene3D" id="3.55.50.30">
    <property type="match status" value="1"/>
</dbReference>
<sequence>MKLTAFLLALLLMLVGTYSFGQTISFKGNEVTLDKLFRQIRKQTGYDLLISTTKIKNAQKVNVDFKNTSLRDVLDAALKGTGLTYSIEGKTIVIAEKEIHPPDLTKKQELAIDVRGELVDSMYKALPGASIKIKGSSKATVTDQNGEFFLPGVNGNAVLVISDVGYKVQEVPLNKKSFLKIKLLADESLSLREIVVVGYGTQRKETLTGSVESVKGIELAKTPQPNLSNSFAGRVPGIIASNSSGEPGYDGSSILIRGKSTIGDNSPLVVIDGVANRLGGLERIDPQDIESVSVLKDASAAIYGAQAANGVIIVTTKKGRINKPELKYSFSQGAVMPTFLPKMADAATFASIQNEILYYQNPALGLNQRYSTAELEKFRNGADPLNYPNVNWLKSVLKDYSIQNKHNLSLRGGAESADYYVSLGKTYQNAIYKNGTTRYDQFNVLANIGVKVNERLKLAIGLSGRKEDRLTPQGIGARDIFQSLYLTYPITPVYYPNGLVSSGNSDGRNPAVMVNGNIVGDYNSSASYYNGTLTGSYQLPVQGLSLDGFFAVDQQFNNGKGFSKPYITYQYNKNTNAYNEIKAGPDKPNLSQAEENISLITANVKLNYKIQIGEHNFAAFVAYEQSELNDAFFSASRSNFLSTDLPELSQGGALPTDYGNSGSSFRTARQNIFGRANYSYKKKYLAELQLRYDGSSIFPAGHRFGLFPGISLGWRLSEEPAIKHLSFIDNLKLRFSYGQLGNDKVAAYQYLDQFVLQNDVFATGNPASNASGIGINKLANPNITWEVVKKYNVGLDGALFRNFAFVFNFFLEKRSNILTQRNASIPALSGISSDQIPDENIGAVENKGFEAELSYSEKIGEFSISIGGNITYAKNKVLFLDEAPNTLSYQRTTGSPIGALLLYQAAGIFKTQAEIDNYPHLPGTIPGDLKFADYNKDGKINASDRVRNALSDVPQIVYGINAGLGWKQFDFTFMFAGQARATQYLLPDAGTIGNFPSSWADNRWRPDNTNGTYPRVTDRSSTTYASYQNTFWLRNTSFLRLKNAQVGYNLPRSIVSKVNLSAVRIYASGFNLLTFTPLKDYDPEGTDGNGYFYPQQKIYSLGINVTF</sequence>
<evidence type="ECO:0000256" key="5">
    <source>
        <dbReference type="PROSITE-ProRule" id="PRU01360"/>
    </source>
</evidence>
<keyword evidence="3 5" id="KW-0472">Membrane</keyword>
<keyword evidence="5" id="KW-1134">Transmembrane beta strand</keyword>
<dbReference type="InterPro" id="IPR039426">
    <property type="entry name" value="TonB-dep_rcpt-like"/>
</dbReference>
<dbReference type="Gene3D" id="2.170.130.10">
    <property type="entry name" value="TonB-dependent receptor, plug domain"/>
    <property type="match status" value="1"/>
</dbReference>
<dbReference type="PANTHER" id="PTHR30069:SF29">
    <property type="entry name" value="HEMOGLOBIN AND HEMOGLOBIN-HAPTOGLOBIN-BINDING PROTEIN 1-RELATED"/>
    <property type="match status" value="1"/>
</dbReference>
<evidence type="ECO:0000256" key="3">
    <source>
        <dbReference type="ARBA" id="ARBA00023136"/>
    </source>
</evidence>
<dbReference type="SUPFAM" id="SSF56935">
    <property type="entry name" value="Porins"/>
    <property type="match status" value="1"/>
</dbReference>
<accession>A0ABV6KZX2</accession>
<dbReference type="InterPro" id="IPR037066">
    <property type="entry name" value="Plug_dom_sf"/>
</dbReference>
<dbReference type="PANTHER" id="PTHR30069">
    <property type="entry name" value="TONB-DEPENDENT OUTER MEMBRANE RECEPTOR"/>
    <property type="match status" value="1"/>
</dbReference>
<dbReference type="Gene3D" id="2.60.40.1120">
    <property type="entry name" value="Carboxypeptidase-like, regulatory domain"/>
    <property type="match status" value="1"/>
</dbReference>
<protein>
    <submittedName>
        <fullName evidence="7">TonB-dependent receptor</fullName>
    </submittedName>
</protein>
<dbReference type="NCBIfam" id="TIGR04057">
    <property type="entry name" value="SusC_RagA_signa"/>
    <property type="match status" value="1"/>
</dbReference>
<dbReference type="InterPro" id="IPR023997">
    <property type="entry name" value="TonB-dep_OMP_SusC/RagA_CS"/>
</dbReference>
<dbReference type="Pfam" id="PF07715">
    <property type="entry name" value="Plug"/>
    <property type="match status" value="1"/>
</dbReference>
<dbReference type="InterPro" id="IPR008969">
    <property type="entry name" value="CarboxyPept-like_regulatory"/>
</dbReference>
<name>A0ABV6KZX2_9SPHI</name>
<dbReference type="PROSITE" id="PS52016">
    <property type="entry name" value="TONB_DEPENDENT_REC_3"/>
    <property type="match status" value="1"/>
</dbReference>
<dbReference type="InterPro" id="IPR012910">
    <property type="entry name" value="Plug_dom"/>
</dbReference>
<dbReference type="NCBIfam" id="TIGR04056">
    <property type="entry name" value="OMP_RagA_SusC"/>
    <property type="match status" value="1"/>
</dbReference>
<dbReference type="EMBL" id="JBHLTS010000004">
    <property type="protein sequence ID" value="MFC0512980.1"/>
    <property type="molecule type" value="Genomic_DNA"/>
</dbReference>
<dbReference type="InterPro" id="IPR011662">
    <property type="entry name" value="Secretin/TonB_short_N"/>
</dbReference>
<dbReference type="Proteomes" id="UP001589828">
    <property type="component" value="Unassembled WGS sequence"/>
</dbReference>
<comment type="similarity">
    <text evidence="5">Belongs to the TonB-dependent receptor family.</text>
</comment>
<keyword evidence="7" id="KW-0675">Receptor</keyword>
<comment type="caution">
    <text evidence="7">The sequence shown here is derived from an EMBL/GenBank/DDBJ whole genome shotgun (WGS) entry which is preliminary data.</text>
</comment>
<dbReference type="InterPro" id="IPR023996">
    <property type="entry name" value="TonB-dep_OMP_SusC/RagA"/>
</dbReference>
<feature type="domain" description="Secretin/TonB short N-terminal" evidence="6">
    <location>
        <begin position="46"/>
        <end position="97"/>
    </location>
</feature>
<dbReference type="RefSeq" id="WP_377020855.1">
    <property type="nucleotide sequence ID" value="NZ_JBHLTS010000004.1"/>
</dbReference>
<evidence type="ECO:0000313" key="7">
    <source>
        <dbReference type="EMBL" id="MFC0512980.1"/>
    </source>
</evidence>
<comment type="subcellular location">
    <subcellularLocation>
        <location evidence="5">Cell outer membrane</location>
        <topology evidence="5">Multi-pass membrane protein</topology>
    </subcellularLocation>
</comment>
<dbReference type="SMART" id="SM00965">
    <property type="entry name" value="STN"/>
    <property type="match status" value="1"/>
</dbReference>
<evidence type="ECO:0000256" key="2">
    <source>
        <dbReference type="ARBA" id="ARBA00022729"/>
    </source>
</evidence>
<keyword evidence="8" id="KW-1185">Reference proteome</keyword>
<dbReference type="SUPFAM" id="SSF49464">
    <property type="entry name" value="Carboxypeptidase regulatory domain-like"/>
    <property type="match status" value="1"/>
</dbReference>
<keyword evidence="5" id="KW-0812">Transmembrane</keyword>
<keyword evidence="1 5" id="KW-0813">Transport</keyword>
<keyword evidence="4 5" id="KW-0998">Cell outer membrane</keyword>
<dbReference type="Pfam" id="PF13715">
    <property type="entry name" value="CarbopepD_reg_2"/>
    <property type="match status" value="1"/>
</dbReference>
<evidence type="ECO:0000256" key="1">
    <source>
        <dbReference type="ARBA" id="ARBA00022448"/>
    </source>
</evidence>
<reference evidence="7 8" key="1">
    <citation type="submission" date="2024-09" db="EMBL/GenBank/DDBJ databases">
        <authorList>
            <person name="Sun Q."/>
            <person name="Mori K."/>
        </authorList>
    </citation>
    <scope>NUCLEOTIDE SEQUENCE [LARGE SCALE GENOMIC DNA]</scope>
    <source>
        <strain evidence="7 8">NCAIM B.02415</strain>
    </source>
</reference>
<proteinExistence type="inferred from homology"/>
<gene>
    <name evidence="7" type="ORF">ACFFGT_02175</name>
</gene>
<dbReference type="Pfam" id="PF07660">
    <property type="entry name" value="STN"/>
    <property type="match status" value="1"/>
</dbReference>
<evidence type="ECO:0000259" key="6">
    <source>
        <dbReference type="SMART" id="SM00965"/>
    </source>
</evidence>
<evidence type="ECO:0000256" key="4">
    <source>
        <dbReference type="ARBA" id="ARBA00023237"/>
    </source>
</evidence>
<organism evidence="7 8">
    <name type="scientific">Mucilaginibacter angelicae</name>
    <dbReference type="NCBI Taxonomy" id="869718"/>
    <lineage>
        <taxon>Bacteria</taxon>
        <taxon>Pseudomonadati</taxon>
        <taxon>Bacteroidota</taxon>
        <taxon>Sphingobacteriia</taxon>
        <taxon>Sphingobacteriales</taxon>
        <taxon>Sphingobacteriaceae</taxon>
        <taxon>Mucilaginibacter</taxon>
    </lineage>
</organism>
<keyword evidence="2" id="KW-0732">Signal</keyword>